<organism evidence="8 11">
    <name type="scientific">Vibrio crassostreae</name>
    <dbReference type="NCBI Taxonomy" id="246167"/>
    <lineage>
        <taxon>Bacteria</taxon>
        <taxon>Pseudomonadati</taxon>
        <taxon>Pseudomonadota</taxon>
        <taxon>Gammaproteobacteria</taxon>
        <taxon>Vibrionales</taxon>
        <taxon>Vibrionaceae</taxon>
        <taxon>Vibrio</taxon>
    </lineage>
</organism>
<evidence type="ECO:0000256" key="1">
    <source>
        <dbReference type="ARBA" id="ARBA00005417"/>
    </source>
</evidence>
<dbReference type="InterPro" id="IPR003593">
    <property type="entry name" value="AAA+_ATPase"/>
</dbReference>
<gene>
    <name evidence="8" type="primary">hmuV</name>
    <name evidence="9" type="ORF">VCR4J5_200314</name>
    <name evidence="8" type="ORF">VCR5J5_230206</name>
</gene>
<dbReference type="PANTHER" id="PTHR42794">
    <property type="entry name" value="HEMIN IMPORT ATP-BINDING PROTEIN HMUV"/>
    <property type="match status" value="1"/>
</dbReference>
<evidence type="ECO:0000256" key="4">
    <source>
        <dbReference type="ARBA" id="ARBA00022840"/>
    </source>
</evidence>
<reference evidence="11" key="2">
    <citation type="submission" date="2014-06" db="EMBL/GenBank/DDBJ databases">
        <authorList>
            <person name="Le Roux Frederique"/>
        </authorList>
    </citation>
    <scope>NUCLEOTIDE SEQUENCE [LARGE SCALE GENOMIC DNA]</scope>
    <source>
        <strain evidence="11">J5-5</strain>
    </source>
</reference>
<feature type="domain" description="ABC transporter" evidence="7">
    <location>
        <begin position="6"/>
        <end position="242"/>
    </location>
</feature>
<protein>
    <submittedName>
        <fullName evidence="8">Hemin import ATP-binding protein hmuV</fullName>
        <ecNumber evidence="8">3.6.3.-</ecNumber>
    </submittedName>
</protein>
<evidence type="ECO:0000313" key="9">
    <source>
        <dbReference type="EMBL" id="CDT35313.1"/>
    </source>
</evidence>
<dbReference type="AlphaFoldDB" id="A0A0T7DK05"/>
<evidence type="ECO:0000313" key="11">
    <source>
        <dbReference type="Proteomes" id="UP000049495"/>
    </source>
</evidence>
<comment type="function">
    <text evidence="6">Part of the ABC transporter complex HmuTUV involved in hemin import. Responsible for energy coupling to the transport system.</text>
</comment>
<evidence type="ECO:0000256" key="5">
    <source>
        <dbReference type="ARBA" id="ARBA00022967"/>
    </source>
</evidence>
<dbReference type="InterPro" id="IPR027417">
    <property type="entry name" value="P-loop_NTPase"/>
</dbReference>
<evidence type="ECO:0000313" key="10">
    <source>
        <dbReference type="Proteomes" id="UP000049077"/>
    </source>
</evidence>
<reference evidence="8 10" key="1">
    <citation type="submission" date="2014-06" db="EMBL/GenBank/DDBJ databases">
        <authorList>
            <person name="Le Roux F."/>
        </authorList>
    </citation>
    <scope>NUCLEOTIDE SEQUENCE</scope>
    <source>
        <strain evidence="9 10">J5-4</strain>
        <strain evidence="8">J5-5</strain>
    </source>
</reference>
<dbReference type="EMBL" id="CCJX01000103">
    <property type="protein sequence ID" value="CDT35313.1"/>
    <property type="molecule type" value="Genomic_DNA"/>
</dbReference>
<dbReference type="EC" id="3.6.3.-" evidence="8"/>
<dbReference type="EMBL" id="CCJV01000082">
    <property type="protein sequence ID" value="CDT28739.1"/>
    <property type="molecule type" value="Genomic_DNA"/>
</dbReference>
<dbReference type="SMART" id="SM00382">
    <property type="entry name" value="AAA"/>
    <property type="match status" value="1"/>
</dbReference>
<evidence type="ECO:0000256" key="6">
    <source>
        <dbReference type="ARBA" id="ARBA00037066"/>
    </source>
</evidence>
<dbReference type="Pfam" id="PF00005">
    <property type="entry name" value="ABC_tran"/>
    <property type="match status" value="1"/>
</dbReference>
<dbReference type="PANTHER" id="PTHR42794:SF1">
    <property type="entry name" value="HEMIN IMPORT ATP-BINDING PROTEIN HMUV"/>
    <property type="match status" value="1"/>
</dbReference>
<dbReference type="OrthoDB" id="5292475at2"/>
<evidence type="ECO:0000256" key="2">
    <source>
        <dbReference type="ARBA" id="ARBA00022448"/>
    </source>
</evidence>
<evidence type="ECO:0000259" key="7">
    <source>
        <dbReference type="PROSITE" id="PS50893"/>
    </source>
</evidence>
<comment type="similarity">
    <text evidence="1">Belongs to the ABC transporter superfamily.</text>
</comment>
<accession>A0A0T7DK05</accession>
<keyword evidence="10" id="KW-1185">Reference proteome</keyword>
<dbReference type="Proteomes" id="UP000049077">
    <property type="component" value="Unassembled WGS sequence"/>
</dbReference>
<dbReference type="PROSITE" id="PS50893">
    <property type="entry name" value="ABC_TRANSPORTER_2"/>
    <property type="match status" value="1"/>
</dbReference>
<evidence type="ECO:0000256" key="3">
    <source>
        <dbReference type="ARBA" id="ARBA00022741"/>
    </source>
</evidence>
<keyword evidence="8" id="KW-0378">Hydrolase</keyword>
<evidence type="ECO:0000313" key="8">
    <source>
        <dbReference type="EMBL" id="CDT28739.1"/>
    </source>
</evidence>
<dbReference type="GO" id="GO:0005524">
    <property type="term" value="F:ATP binding"/>
    <property type="evidence" value="ECO:0007669"/>
    <property type="project" value="UniProtKB-KW"/>
</dbReference>
<dbReference type="CDD" id="cd03214">
    <property type="entry name" value="ABC_Iron-Siderophores_B12_Hemin"/>
    <property type="match status" value="1"/>
</dbReference>
<dbReference type="FunFam" id="3.40.50.300:FF:000134">
    <property type="entry name" value="Iron-enterobactin ABC transporter ATP-binding protein"/>
    <property type="match status" value="1"/>
</dbReference>
<name>A0A0T7DK05_9VIBR</name>
<dbReference type="Proteomes" id="UP000049495">
    <property type="component" value="Unassembled WGS sequence"/>
</dbReference>
<dbReference type="InterPro" id="IPR003439">
    <property type="entry name" value="ABC_transporter-like_ATP-bd"/>
</dbReference>
<dbReference type="GO" id="GO:0016887">
    <property type="term" value="F:ATP hydrolysis activity"/>
    <property type="evidence" value="ECO:0007669"/>
    <property type="project" value="InterPro"/>
</dbReference>
<sequence length="260" mass="28418">MFPAALKATDIEVKFGSKVILDGVSIEIEAGKVTTLLGPNGAGKSTLLKALCQEISSTGDIQYFGHVKDKWPSRKLAKHLAMLPQHSTLTFPFLAHEVVELGGIPLQESNKKLTSIASQKMDVADVTHLSERLYPSLSGGEKQRVHLARVLTQLHHSGDQCILMLDEPTSALDLAHQHNTLKIARELADNHNAAVIVVLHDLNLAAQYSDRLVVLKDGSLVCDGSPWEALQPSMIEDVYGYKSIVEKHPTMSFPQVHPAQ</sequence>
<dbReference type="SUPFAM" id="SSF52540">
    <property type="entry name" value="P-loop containing nucleoside triphosphate hydrolases"/>
    <property type="match status" value="1"/>
</dbReference>
<dbReference type="NCBIfam" id="NF010068">
    <property type="entry name" value="PRK13548.1"/>
    <property type="match status" value="1"/>
</dbReference>
<keyword evidence="2" id="KW-0813">Transport</keyword>
<keyword evidence="5" id="KW-1278">Translocase</keyword>
<dbReference type="Gene3D" id="3.40.50.300">
    <property type="entry name" value="P-loop containing nucleotide triphosphate hydrolases"/>
    <property type="match status" value="1"/>
</dbReference>
<proteinExistence type="inferred from homology"/>
<comment type="caution">
    <text evidence="8">The sequence shown here is derived from an EMBL/GenBank/DDBJ whole genome shotgun (WGS) entry which is preliminary data.</text>
</comment>
<dbReference type="RefSeq" id="WP_048661095.1">
    <property type="nucleotide sequence ID" value="NZ_CAWMAN010000098.1"/>
</dbReference>
<keyword evidence="3" id="KW-0547">Nucleotide-binding</keyword>
<keyword evidence="4 8" id="KW-0067">ATP-binding</keyword>